<dbReference type="PROSITE" id="PS00107">
    <property type="entry name" value="PROTEIN_KINASE_ATP"/>
    <property type="match status" value="1"/>
</dbReference>
<dbReference type="SMR" id="F2X179"/>
<dbReference type="PROSITE" id="PS00108">
    <property type="entry name" value="PROTEIN_KINASE_ST"/>
    <property type="match status" value="1"/>
</dbReference>
<dbReference type="InterPro" id="IPR000719">
    <property type="entry name" value="Prot_kinase_dom"/>
</dbReference>
<dbReference type="EMBL" id="HQ291457">
    <property type="protein sequence ID" value="ADZ95710.1"/>
    <property type="molecule type" value="mRNA"/>
</dbReference>
<evidence type="ECO:0000256" key="4">
    <source>
        <dbReference type="ARBA" id="ARBA00022527"/>
    </source>
</evidence>
<keyword evidence="8 12" id="KW-0067">ATP-binding</keyword>
<dbReference type="InterPro" id="IPR050108">
    <property type="entry name" value="CDK"/>
</dbReference>
<feature type="region of interest" description="Disordered" evidence="13">
    <location>
        <begin position="357"/>
        <end position="377"/>
    </location>
</feature>
<dbReference type="SUPFAM" id="SSF56112">
    <property type="entry name" value="Protein kinase-like (PK-like)"/>
    <property type="match status" value="1"/>
</dbReference>
<feature type="compositionally biased region" description="Basic and acidic residues" evidence="13">
    <location>
        <begin position="187"/>
        <end position="198"/>
    </location>
</feature>
<dbReference type="SUPFAM" id="SSF50104">
    <property type="entry name" value="Translation proteins SH3-like domain"/>
    <property type="match status" value="1"/>
</dbReference>
<keyword evidence="5" id="KW-0808">Transferase</keyword>
<evidence type="ECO:0000256" key="11">
    <source>
        <dbReference type="ARBA" id="ARBA00023274"/>
    </source>
</evidence>
<dbReference type="InterPro" id="IPR000915">
    <property type="entry name" value="60S_ribosomal_eL6"/>
</dbReference>
<protein>
    <submittedName>
        <fullName evidence="15">60S ribosomal protein L6</fullName>
    </submittedName>
</protein>
<evidence type="ECO:0000256" key="8">
    <source>
        <dbReference type="ARBA" id="ARBA00022840"/>
    </source>
</evidence>
<evidence type="ECO:0000256" key="1">
    <source>
        <dbReference type="ARBA" id="ARBA00004123"/>
    </source>
</evidence>
<dbReference type="Gene3D" id="3.30.200.20">
    <property type="entry name" value="Phosphorylase Kinase, domain 1"/>
    <property type="match status" value="1"/>
</dbReference>
<dbReference type="FunFam" id="1.10.510.10:FF:000624">
    <property type="entry name" value="Mitogen-activated protein kinase"/>
    <property type="match status" value="1"/>
</dbReference>
<dbReference type="Pfam" id="PF01159">
    <property type="entry name" value="Ribosomal_L6e"/>
    <property type="match status" value="1"/>
</dbReference>
<feature type="domain" description="Protein kinase" evidence="14">
    <location>
        <begin position="376"/>
        <end position="654"/>
    </location>
</feature>
<dbReference type="PROSITE" id="PS50011">
    <property type="entry name" value="PROTEIN_KINASE_DOM"/>
    <property type="match status" value="1"/>
</dbReference>
<dbReference type="GO" id="GO:1990904">
    <property type="term" value="C:ribonucleoprotein complex"/>
    <property type="evidence" value="ECO:0007669"/>
    <property type="project" value="UniProtKB-KW"/>
</dbReference>
<keyword evidence="7" id="KW-0418">Kinase</keyword>
<keyword evidence="4" id="KW-0723">Serine/threonine-protein kinase</keyword>
<dbReference type="InterPro" id="IPR017441">
    <property type="entry name" value="Protein_kinase_ATP_BS"/>
</dbReference>
<dbReference type="InterPro" id="IPR008991">
    <property type="entry name" value="Translation_prot_SH3-like_sf"/>
</dbReference>
<dbReference type="CDD" id="cd13156">
    <property type="entry name" value="KOW_RPL6"/>
    <property type="match status" value="1"/>
</dbReference>
<comment type="similarity">
    <text evidence="3">Belongs to the eukaryotic ribosomal protein eL6 family.</text>
</comment>
<evidence type="ECO:0000256" key="5">
    <source>
        <dbReference type="ARBA" id="ARBA00022679"/>
    </source>
</evidence>
<dbReference type="InterPro" id="IPR014722">
    <property type="entry name" value="Rib_uL2_dom2"/>
</dbReference>
<dbReference type="AlphaFoldDB" id="F2X179"/>
<feature type="region of interest" description="Disordered" evidence="13">
    <location>
        <begin position="84"/>
        <end position="336"/>
    </location>
</feature>
<sequence>MVAYGLKRSQRNNLKQCFKIKYKKKFENKHMQITDLVCLITVAIGFVKADFGSGFLVNVKEKMFVKQSAADAIERRANEMKLLKKDDESKEDKKKKKKDELLSNALNPSNLHRKRTFAKDKDESESDDKKSKKKKNKEKKSSSLVKKSFAKDEEKDEKKEGKDKKGKKQKSKSKKEKNDEKDEEGLAEAKGKSKEELMSNKLKGMSSNLMKSSLRKSHAKKDEKKEKDGDKKGGKKESQEKDENKDKKKDGDKKGGSQEKEGDMKEKDGDKKDGDKKDGEKKDGDKKEAKAKEDKDSDKKGGKKGSQEKDGDKKGKKKQGEDDENKKEKDDDKNKNNLISYNKMFANGLHSNQNRSFLSEESSASDNESGESSAEYKKLQQVGEGSFGRVYKSKSIDHDTEVAIKRVPIDKESGIPFTAIREIRILRKIKNQFLVRGIDVMYEEGFIFLIMEYMEFDMTGLLQSKYNFKREQINSLIYQLLKGLSFLHSQGLLHRDIKASNILINRQGHLKLVDFGLTREYAPVMTNRVCTLWYRAPELLLGDTTYTDKIDSWSVGCIMVEMGTGVTPFKGTNEVTQMKTIFEKLGAPKEIYRWTELFEAEKFEKNETHDELIGQLCGSSFDSDQQMLIRELLCLDIKLQATAKYQADEVPKYIEKYMKKVEKKNHRERRTDLSLGDIVVVLEGEFEGKRVVYLKQLENNLALCTGPSKINGVPFFKIDERYLLATSTHVDYNGVIDVDESSVILTDREESIERMETEGDEKMEMIDSTIINVIEKVDFLKAYLADDFVADPSVDFYSQKY</sequence>
<dbReference type="InterPro" id="IPR011009">
    <property type="entry name" value="Kinase-like_dom_sf"/>
</dbReference>
<evidence type="ECO:0000256" key="10">
    <source>
        <dbReference type="ARBA" id="ARBA00023242"/>
    </source>
</evidence>
<feature type="compositionally biased region" description="Basic and acidic residues" evidence="13">
    <location>
        <begin position="117"/>
        <end position="130"/>
    </location>
</feature>
<feature type="compositionally biased region" description="Basic residues" evidence="13">
    <location>
        <begin position="164"/>
        <end position="175"/>
    </location>
</feature>
<dbReference type="GO" id="GO:0005634">
    <property type="term" value="C:nucleus"/>
    <property type="evidence" value="ECO:0007669"/>
    <property type="project" value="UniProtKB-SubCell"/>
</dbReference>
<dbReference type="GO" id="GO:0006412">
    <property type="term" value="P:translation"/>
    <property type="evidence" value="ECO:0007669"/>
    <property type="project" value="InterPro"/>
</dbReference>
<evidence type="ECO:0000256" key="7">
    <source>
        <dbReference type="ARBA" id="ARBA00022777"/>
    </source>
</evidence>
<comment type="subcellular location">
    <subcellularLocation>
        <location evidence="1">Nucleus</location>
    </subcellularLocation>
</comment>
<dbReference type="Gene3D" id="2.30.30.30">
    <property type="match status" value="1"/>
</dbReference>
<dbReference type="InterPro" id="IPR041997">
    <property type="entry name" value="Ribosomal_eL6_KOW"/>
</dbReference>
<evidence type="ECO:0000256" key="9">
    <source>
        <dbReference type="ARBA" id="ARBA00022980"/>
    </source>
</evidence>
<dbReference type="Pfam" id="PF00069">
    <property type="entry name" value="Pkinase"/>
    <property type="match status" value="1"/>
</dbReference>
<reference evidence="15" key="1">
    <citation type="submission" date="2010-09" db="EMBL/GenBank/DDBJ databases">
        <title>The organization of cytoplasmic ribosomal protein genes in microsporidian Nosema bombycis genome.</title>
        <authorList>
            <person name="Liu H."/>
            <person name="Pan G."/>
            <person name="Li T."/>
            <person name="Huang W."/>
            <person name="Zhou Z."/>
        </authorList>
    </citation>
    <scope>NUCLEOTIDE SEQUENCE</scope>
    <source>
        <strain evidence="15">CQ1</strain>
    </source>
</reference>
<evidence type="ECO:0000259" key="14">
    <source>
        <dbReference type="PROSITE" id="PS50011"/>
    </source>
</evidence>
<dbReference type="InterPro" id="IPR008271">
    <property type="entry name" value="Ser/Thr_kinase_AS"/>
</dbReference>
<dbReference type="PANTHER" id="PTHR24056">
    <property type="entry name" value="CELL DIVISION PROTEIN KINASE"/>
    <property type="match status" value="1"/>
</dbReference>
<feature type="binding site" evidence="12">
    <location>
        <position position="405"/>
    </location>
    <ligand>
        <name>ATP</name>
        <dbReference type="ChEBI" id="CHEBI:30616"/>
    </ligand>
</feature>
<evidence type="ECO:0000256" key="3">
    <source>
        <dbReference type="ARBA" id="ARBA00010592"/>
    </source>
</evidence>
<keyword evidence="9 15" id="KW-0689">Ribosomal protein</keyword>
<keyword evidence="10" id="KW-0539">Nucleus</keyword>
<feature type="compositionally biased region" description="Low complexity" evidence="13">
    <location>
        <begin position="359"/>
        <end position="373"/>
    </location>
</feature>
<evidence type="ECO:0000256" key="2">
    <source>
        <dbReference type="ARBA" id="ARBA00006485"/>
    </source>
</evidence>
<organism evidence="15">
    <name type="scientific">Nosema bombycis</name>
    <name type="common">Microsporidian parasite</name>
    <name type="synonym">Pebrine of silkworm</name>
    <dbReference type="NCBI Taxonomy" id="27978"/>
    <lineage>
        <taxon>Eukaryota</taxon>
        <taxon>Fungi</taxon>
        <taxon>Fungi incertae sedis</taxon>
        <taxon>Microsporidia</taxon>
        <taxon>Nosematidae</taxon>
        <taxon>Nosema</taxon>
    </lineage>
</organism>
<feature type="non-terminal residue" evidence="15">
    <location>
        <position position="801"/>
    </location>
</feature>
<evidence type="ECO:0000256" key="13">
    <source>
        <dbReference type="SAM" id="MobiDB-lite"/>
    </source>
</evidence>
<dbReference type="SMART" id="SM00220">
    <property type="entry name" value="S_TKc"/>
    <property type="match status" value="1"/>
</dbReference>
<dbReference type="GO" id="GO:0003735">
    <property type="term" value="F:structural constituent of ribosome"/>
    <property type="evidence" value="ECO:0007669"/>
    <property type="project" value="InterPro"/>
</dbReference>
<keyword evidence="11" id="KW-0687">Ribonucleoprotein</keyword>
<evidence type="ECO:0000256" key="6">
    <source>
        <dbReference type="ARBA" id="ARBA00022741"/>
    </source>
</evidence>
<evidence type="ECO:0000256" key="12">
    <source>
        <dbReference type="PROSITE-ProRule" id="PRU10141"/>
    </source>
</evidence>
<dbReference type="Gene3D" id="1.10.510.10">
    <property type="entry name" value="Transferase(Phosphotransferase) domain 1"/>
    <property type="match status" value="1"/>
</dbReference>
<dbReference type="GO" id="GO:0004674">
    <property type="term" value="F:protein serine/threonine kinase activity"/>
    <property type="evidence" value="ECO:0007669"/>
    <property type="project" value="UniProtKB-KW"/>
</dbReference>
<name>F2X179_NOSBO</name>
<accession>F2X179</accession>
<dbReference type="GO" id="GO:0005840">
    <property type="term" value="C:ribosome"/>
    <property type="evidence" value="ECO:0007669"/>
    <property type="project" value="UniProtKB-KW"/>
</dbReference>
<dbReference type="GO" id="GO:0005524">
    <property type="term" value="F:ATP binding"/>
    <property type="evidence" value="ECO:0007669"/>
    <property type="project" value="UniProtKB-UniRule"/>
</dbReference>
<keyword evidence="6 12" id="KW-0547">Nucleotide-binding</keyword>
<dbReference type="OMA" id="SSEWLDW"/>
<feature type="compositionally biased region" description="Basic and acidic residues" evidence="13">
    <location>
        <begin position="220"/>
        <end position="335"/>
    </location>
</feature>
<proteinExistence type="evidence at transcript level"/>
<feature type="compositionally biased region" description="Basic and acidic residues" evidence="13">
    <location>
        <begin position="149"/>
        <end position="163"/>
    </location>
</feature>
<evidence type="ECO:0000313" key="15">
    <source>
        <dbReference type="EMBL" id="ADZ95710.1"/>
    </source>
</evidence>
<dbReference type="VEuPathDB" id="MicrosporidiaDB:NBO_3g0006"/>
<comment type="similarity">
    <text evidence="2">Belongs to the protein kinase superfamily. CMGC Ser/Thr protein kinase family. CDC2/CDKX subfamily.</text>
</comment>